<dbReference type="InterPro" id="IPR003362">
    <property type="entry name" value="Bact_transf"/>
</dbReference>
<comment type="caution">
    <text evidence="9">The sequence shown here is derived from an EMBL/GenBank/DDBJ whole genome shotgun (WGS) entry which is preliminary data.</text>
</comment>
<dbReference type="Pfam" id="PF13727">
    <property type="entry name" value="CoA_binding_3"/>
    <property type="match status" value="1"/>
</dbReference>
<evidence type="ECO:0000256" key="5">
    <source>
        <dbReference type="ARBA" id="ARBA00022989"/>
    </source>
</evidence>
<evidence type="ECO:0000313" key="10">
    <source>
        <dbReference type="Proteomes" id="UP000284621"/>
    </source>
</evidence>
<name>A0A414B8W4_9FIRM</name>
<feature type="domain" description="Bacterial sugar transferase" evidence="8">
    <location>
        <begin position="276"/>
        <end position="478"/>
    </location>
</feature>
<feature type="transmembrane region" description="Helical" evidence="7">
    <location>
        <begin position="281"/>
        <end position="304"/>
    </location>
</feature>
<dbReference type="PANTHER" id="PTHR30576:SF10">
    <property type="entry name" value="SLL5057 PROTEIN"/>
    <property type="match status" value="1"/>
</dbReference>
<protein>
    <submittedName>
        <fullName evidence="9">Sugar transferase</fullName>
    </submittedName>
</protein>
<dbReference type="PANTHER" id="PTHR30576">
    <property type="entry name" value="COLANIC BIOSYNTHESIS UDP-GLUCOSE LIPID CARRIER TRANSFERASE"/>
    <property type="match status" value="1"/>
</dbReference>
<organism evidence="9 10">
    <name type="scientific">Anaerobutyricum hallii</name>
    <dbReference type="NCBI Taxonomy" id="39488"/>
    <lineage>
        <taxon>Bacteria</taxon>
        <taxon>Bacillati</taxon>
        <taxon>Bacillota</taxon>
        <taxon>Clostridia</taxon>
        <taxon>Lachnospirales</taxon>
        <taxon>Lachnospiraceae</taxon>
        <taxon>Anaerobutyricum</taxon>
    </lineage>
</organism>
<evidence type="ECO:0000313" key="9">
    <source>
        <dbReference type="EMBL" id="RHC67505.1"/>
    </source>
</evidence>
<keyword evidence="3 9" id="KW-0808">Transferase</keyword>
<keyword evidence="10" id="KW-1185">Reference proteome</keyword>
<dbReference type="Gene3D" id="3.40.50.720">
    <property type="entry name" value="NAD(P)-binding Rossmann-like Domain"/>
    <property type="match status" value="1"/>
</dbReference>
<dbReference type="Proteomes" id="UP000284621">
    <property type="component" value="Unassembled WGS sequence"/>
</dbReference>
<keyword evidence="4 7" id="KW-0812">Transmembrane</keyword>
<evidence type="ECO:0000256" key="1">
    <source>
        <dbReference type="ARBA" id="ARBA00004141"/>
    </source>
</evidence>
<dbReference type="InterPro" id="IPR017475">
    <property type="entry name" value="EPS_sugar_tfrase"/>
</dbReference>
<comment type="subcellular location">
    <subcellularLocation>
        <location evidence="1">Membrane</location>
        <topology evidence="1">Multi-pass membrane protein</topology>
    </subcellularLocation>
</comment>
<feature type="transmembrane region" description="Helical" evidence="7">
    <location>
        <begin position="79"/>
        <end position="98"/>
    </location>
</feature>
<dbReference type="Pfam" id="PF02397">
    <property type="entry name" value="Bac_transf"/>
    <property type="match status" value="1"/>
</dbReference>
<dbReference type="AlphaFoldDB" id="A0A414B8W4"/>
<reference evidence="9 10" key="1">
    <citation type="submission" date="2018-08" db="EMBL/GenBank/DDBJ databases">
        <title>A genome reference for cultivated species of the human gut microbiota.</title>
        <authorList>
            <person name="Zou Y."/>
            <person name="Xue W."/>
            <person name="Luo G."/>
        </authorList>
    </citation>
    <scope>NUCLEOTIDE SEQUENCE [LARGE SCALE GENOMIC DNA]</scope>
    <source>
        <strain evidence="9 10">AM34-3LB</strain>
    </source>
</reference>
<proteinExistence type="inferred from homology"/>
<evidence type="ECO:0000256" key="3">
    <source>
        <dbReference type="ARBA" id="ARBA00022679"/>
    </source>
</evidence>
<dbReference type="GO" id="GO:0016020">
    <property type="term" value="C:membrane"/>
    <property type="evidence" value="ECO:0007669"/>
    <property type="project" value="UniProtKB-SubCell"/>
</dbReference>
<evidence type="ECO:0000256" key="7">
    <source>
        <dbReference type="SAM" id="Phobius"/>
    </source>
</evidence>
<feature type="transmembrane region" description="Helical" evidence="7">
    <location>
        <begin position="12"/>
        <end position="30"/>
    </location>
</feature>
<evidence type="ECO:0000259" key="8">
    <source>
        <dbReference type="Pfam" id="PF02397"/>
    </source>
</evidence>
<dbReference type="EMBL" id="QSID01000002">
    <property type="protein sequence ID" value="RHC67505.1"/>
    <property type="molecule type" value="Genomic_DNA"/>
</dbReference>
<feature type="transmembrane region" description="Helical" evidence="7">
    <location>
        <begin position="110"/>
        <end position="129"/>
    </location>
</feature>
<feature type="transmembrane region" description="Helical" evidence="7">
    <location>
        <begin position="50"/>
        <end position="67"/>
    </location>
</feature>
<dbReference type="RefSeq" id="WP_118380458.1">
    <property type="nucleotide sequence ID" value="NZ_CABJFJ010000002.1"/>
</dbReference>
<evidence type="ECO:0000256" key="4">
    <source>
        <dbReference type="ARBA" id="ARBA00022692"/>
    </source>
</evidence>
<sequence>MYKKSVQGWLKHLDFMILDVVCLWISFTLAFNMRHGSLDVLANSLYRDMMWSLALMDIVVIFFFDSLKNVLKRGFYQEFVMTVKQTCLITLCSVFYLFTFKEAENYSRLVLGYTAALYLLISYVLRCLWKNCLRKYFGGAEKRSLLIVTVSDIVDTVIDNIKNKNYGDYFVTGVCILDKKAKGRVIDGVTVVADEDDLVEYVCREWVDEVFINIPESEPYPAELLDKFIEMGVVVHMKLAKSQNLLGKKQFVEHLGTYTVLTTSINSVSRRQIILKRMMDIAGGLAGCIITGILCIFVGPAIYIQSPGPIFFKQTRVGKNGKLFQMYKFRSMYMDAEERKAELMKENRVQDGMMFKLDFDPRIIGSKKLPDGTIKKGVGNFIRDWSLDEFPQFLNVLKGDMSLVGTRPPTVDEWDKYELHHRARLATKPGLTGMWQVSGRSNITDFEEVVKLDKQYISEWTMGLDIKILFKTVQVVFKKEGFM</sequence>
<evidence type="ECO:0000256" key="6">
    <source>
        <dbReference type="ARBA" id="ARBA00023136"/>
    </source>
</evidence>
<evidence type="ECO:0000256" key="2">
    <source>
        <dbReference type="ARBA" id="ARBA00006464"/>
    </source>
</evidence>
<dbReference type="GO" id="GO:0016780">
    <property type="term" value="F:phosphotransferase activity, for other substituted phosphate groups"/>
    <property type="evidence" value="ECO:0007669"/>
    <property type="project" value="TreeGrafter"/>
</dbReference>
<comment type="similarity">
    <text evidence="2">Belongs to the bacterial sugar transferase family.</text>
</comment>
<keyword evidence="5 7" id="KW-1133">Transmembrane helix</keyword>
<dbReference type="NCBIfam" id="TIGR03025">
    <property type="entry name" value="EPS_sugtrans"/>
    <property type="match status" value="1"/>
</dbReference>
<keyword evidence="6 7" id="KW-0472">Membrane</keyword>
<gene>
    <name evidence="9" type="ORF">DW833_02335</name>
</gene>
<accession>A0A414B8W4</accession>